<feature type="transmembrane region" description="Helical" evidence="1">
    <location>
        <begin position="126"/>
        <end position="144"/>
    </location>
</feature>
<gene>
    <name evidence="2" type="ORF">AZI98_18500</name>
</gene>
<keyword evidence="1" id="KW-0472">Membrane</keyword>
<reference evidence="2 3" key="1">
    <citation type="submission" date="2016-04" db="EMBL/GenBank/DDBJ databases">
        <title>Draft genome sequence of Aeribacillus pallidus 8m3 from petroleum reservoir.</title>
        <authorList>
            <person name="Poltaraus A.B."/>
            <person name="Nazina T.N."/>
            <person name="Tourova T.P."/>
            <person name="Malakho S.M."/>
            <person name="Korshunova A.V."/>
            <person name="Sokolova D.S."/>
        </authorList>
    </citation>
    <scope>NUCLEOTIDE SEQUENCE [LARGE SCALE GENOMIC DNA]</scope>
    <source>
        <strain evidence="2 3">8m3</strain>
    </source>
</reference>
<sequence>MKYFKYKRLMKKRKALANFEILFGNFLNKFAGGDKKLLLVFLYNVNAVITFASMLAPIFVYLLIYFFHFFIININPFYIATIYFFITLLFTDINNDDYDHVELENISQWMYKAHKIKFQLLIIKKLLLTFGTNILSYCFFMLIFMREFHFSYITILLYEIFVLIAVFFTIIVKFLWSNPQIVFLFIHGPNATKKKEHFIRYKNDLHLDQYQAALSRSCQNRTYYLYILYTYLFAAASLVLICMIHFYFNIHKLIIISVYLGIESAMISMISQGIINSSKLLNDCNLSDFYYIKKFDQKTYYENSLSKFLSRRLIVILISYYAGVFLLYGFSLFSAVTVLCSTIIYFYTIKIISKRVYRFQKLSIEDIKNNFFVYFFNPLEDLFVLGLPSITCSAVAFYSMKFSSIYPILFFFIVYSHFLLLYNFLTKER</sequence>
<evidence type="ECO:0000313" key="2">
    <source>
        <dbReference type="EMBL" id="KZN94692.1"/>
    </source>
</evidence>
<feature type="transmembrane region" description="Helical" evidence="1">
    <location>
        <begin position="374"/>
        <end position="398"/>
    </location>
</feature>
<feature type="transmembrane region" description="Helical" evidence="1">
    <location>
        <begin position="313"/>
        <end position="330"/>
    </location>
</feature>
<keyword evidence="3" id="KW-1185">Reference proteome</keyword>
<keyword evidence="2" id="KW-0762">Sugar transport</keyword>
<name>A0A161XZE9_9BACI</name>
<keyword evidence="1" id="KW-0812">Transmembrane</keyword>
<proteinExistence type="predicted"/>
<dbReference type="Proteomes" id="UP000076476">
    <property type="component" value="Unassembled WGS sequence"/>
</dbReference>
<evidence type="ECO:0000256" key="1">
    <source>
        <dbReference type="SAM" id="Phobius"/>
    </source>
</evidence>
<evidence type="ECO:0000313" key="3">
    <source>
        <dbReference type="Proteomes" id="UP000076476"/>
    </source>
</evidence>
<feature type="transmembrane region" description="Helical" evidence="1">
    <location>
        <begin position="223"/>
        <end position="248"/>
    </location>
</feature>
<organism evidence="2 3">
    <name type="scientific">Aeribacillus pallidus</name>
    <dbReference type="NCBI Taxonomy" id="33936"/>
    <lineage>
        <taxon>Bacteria</taxon>
        <taxon>Bacillati</taxon>
        <taxon>Bacillota</taxon>
        <taxon>Bacilli</taxon>
        <taxon>Bacillales</taxon>
        <taxon>Bacillaceae</taxon>
        <taxon>Aeribacillus</taxon>
    </lineage>
</organism>
<dbReference type="AlphaFoldDB" id="A0A161XZE9"/>
<feature type="transmembrane region" description="Helical" evidence="1">
    <location>
        <begin position="150"/>
        <end position="176"/>
    </location>
</feature>
<feature type="transmembrane region" description="Helical" evidence="1">
    <location>
        <begin position="336"/>
        <end position="353"/>
    </location>
</feature>
<feature type="transmembrane region" description="Helical" evidence="1">
    <location>
        <begin position="254"/>
        <end position="275"/>
    </location>
</feature>
<comment type="caution">
    <text evidence="2">The sequence shown here is derived from an EMBL/GenBank/DDBJ whole genome shotgun (WGS) entry which is preliminary data.</text>
</comment>
<accession>A0A161XZE9</accession>
<feature type="transmembrane region" description="Helical" evidence="1">
    <location>
        <begin position="37"/>
        <end position="64"/>
    </location>
</feature>
<keyword evidence="2" id="KW-0813">Transport</keyword>
<dbReference type="EMBL" id="LWBR01000079">
    <property type="protein sequence ID" value="KZN94692.1"/>
    <property type="molecule type" value="Genomic_DNA"/>
</dbReference>
<keyword evidence="1" id="KW-1133">Transmembrane helix</keyword>
<feature type="transmembrane region" description="Helical" evidence="1">
    <location>
        <begin position="70"/>
        <end position="90"/>
    </location>
</feature>
<protein>
    <submittedName>
        <fullName evidence="2">Sugar transporter</fullName>
    </submittedName>
</protein>
<dbReference type="STRING" id="33936.AZI98_18500"/>
<feature type="transmembrane region" description="Helical" evidence="1">
    <location>
        <begin position="404"/>
        <end position="425"/>
    </location>
</feature>